<dbReference type="CDD" id="cd03143">
    <property type="entry name" value="A4_beta-galactosidase_middle_domain"/>
    <property type="match status" value="1"/>
</dbReference>
<protein>
    <recommendedName>
        <fullName evidence="6">Glycosyl hydrolases family 2 sugar binding domain-containing protein</fullName>
    </recommendedName>
</protein>
<keyword evidence="5" id="KW-1185">Reference proteome</keyword>
<dbReference type="PANTHER" id="PTHR43817:SF1">
    <property type="entry name" value="HYDROLASE, FAMILY 43, PUTATIVE (AFU_ORTHOLOGUE AFUA_3G01660)-RELATED"/>
    <property type="match status" value="1"/>
</dbReference>
<dbReference type="InterPro" id="IPR008979">
    <property type="entry name" value="Galactose-bd-like_sf"/>
</dbReference>
<accession>A0ABR7CMU2</accession>
<dbReference type="Proteomes" id="UP000636891">
    <property type="component" value="Unassembled WGS sequence"/>
</dbReference>
<evidence type="ECO:0000313" key="5">
    <source>
        <dbReference type="Proteomes" id="UP000636891"/>
    </source>
</evidence>
<dbReference type="SUPFAM" id="SSF49785">
    <property type="entry name" value="Galactose-binding domain-like"/>
    <property type="match status" value="1"/>
</dbReference>
<gene>
    <name evidence="4" type="ORF">H8S08_08150</name>
</gene>
<reference evidence="4 5" key="1">
    <citation type="submission" date="2020-08" db="EMBL/GenBank/DDBJ databases">
        <title>Genome public.</title>
        <authorList>
            <person name="Liu C."/>
            <person name="Sun Q."/>
        </authorList>
    </citation>
    <scope>NUCLEOTIDE SEQUENCE [LARGE SCALE GENOMIC DNA]</scope>
    <source>
        <strain evidence="4 5">New-7</strain>
    </source>
</reference>
<sequence>MNRLSPKRRLLYAAFLLFPFASLTAQVPIVPPADELNKPFGESDEEAFASPPKVFYPETWFHYIGGNVSPKGITADLEAIAAAGFSGIQLFHGQFGGVWPGTESQIACLSPLWDDAVRHTAEECKRLGLRFTMQGCPGWAMAGGPWIKPEQAMRHLAWSRTDATSGASNVTLPVPQPSEEEWRDYRDVAVIAFPTPTDDTGKPLEPEDVRSNRAGDWKKFIKGEADAPMQLSPAGENDPNWVEITFPEETVVRTVEFPSVNSLTHAWCYEPGVELTVQAILPSGSAEDILHTYLPQGSWQDDRPVSLACTETEGVRKYRIVIRNEHDMTLQSLRLFSAARKNNWESEAGWTLRSIERNGQSAEQSPDTYVKMSRIIDLSDKLNEDGSLDWKAPEGKWTVLRIGHVNTGMKNGPAPAEGTGWECDKLSTAGSDAQFDGYIGRLAKSGGPLAGGLLNGVLFDSWECKTQTWTPEMEKEFVERTGYGLRKWIPALFGYVIDTPEETARFLNDWRRVVGNLFAENFFGNMARRAREQGLSISYETAAGDIFPADILEYYKYADVPMCEFWQPFSEGYVGSLNFKPIKPTASAARLYGKPRVAAESFTSFAHTWDEHFQMLKEVANVNTTEGVTHLIFHTYTHNPQVGFPPPGTSFSGAGIGTPFLRGQTWWKYMPEFTTYLARCGYLLERGKPVSDILWYLGDEIDHKPDQEIPFPAGFKYDYCNTDILLNRLKVDNGRIVTPEGIGYRVLWLPETTRILPETAEKLYALINDGATVIGNAPQGPATLIGGKKARKRLDTAAAKIWGNSAPGIRNVGKGRIVAGISLDDALKRLAIEPDVNAPEVLWLHRTTDRADWYYVCAPKGKGFRGTVDFRCSGRVQLWDPVSGTVRDVPAEPKDDRTRVGIDLPAAGSCFVVFRKDGSKAPRIEVPEVVSTQTLTAPWELKFPEGWGAPASVELVDLKPWKDLDISPEGKAFSGTAEYNSAFEIGPVKKDRHYILDLGDVERIAEVYVNGEFVRTLWTPPYSLDITDRVRDGKNSITVKVTNTWFNRLVYDAARPESDRKTWVLKWPDKNAPLKESGLLGPVSIRTMQ</sequence>
<evidence type="ECO:0000256" key="2">
    <source>
        <dbReference type="ARBA" id="ARBA00022801"/>
    </source>
</evidence>
<evidence type="ECO:0000313" key="4">
    <source>
        <dbReference type="EMBL" id="MBC5616986.1"/>
    </source>
</evidence>
<dbReference type="PANTHER" id="PTHR43817">
    <property type="entry name" value="GLYCOSYL HYDROLASE"/>
    <property type="match status" value="1"/>
</dbReference>
<proteinExistence type="predicted"/>
<keyword evidence="2" id="KW-0378">Hydrolase</keyword>
<comment type="caution">
    <text evidence="4">The sequence shown here is derived from an EMBL/GenBank/DDBJ whole genome shotgun (WGS) entry which is preliminary data.</text>
</comment>
<organism evidence="4 5">
    <name type="scientific">Alistipes hominis</name>
    <dbReference type="NCBI Taxonomy" id="2763015"/>
    <lineage>
        <taxon>Bacteria</taxon>
        <taxon>Pseudomonadati</taxon>
        <taxon>Bacteroidota</taxon>
        <taxon>Bacteroidia</taxon>
        <taxon>Bacteroidales</taxon>
        <taxon>Rikenellaceae</taxon>
        <taxon>Alistipes</taxon>
    </lineage>
</organism>
<keyword evidence="1 3" id="KW-0732">Signal</keyword>
<dbReference type="Pfam" id="PF17132">
    <property type="entry name" value="Glyco_hydro_106"/>
    <property type="match status" value="1"/>
</dbReference>
<evidence type="ECO:0000256" key="3">
    <source>
        <dbReference type="SAM" id="SignalP"/>
    </source>
</evidence>
<evidence type="ECO:0008006" key="6">
    <source>
        <dbReference type="Google" id="ProtNLM"/>
    </source>
</evidence>
<dbReference type="Gene3D" id="2.60.120.260">
    <property type="entry name" value="Galactose-binding domain-like"/>
    <property type="match status" value="1"/>
</dbReference>
<dbReference type="EMBL" id="JACOOK010000003">
    <property type="protein sequence ID" value="MBC5616986.1"/>
    <property type="molecule type" value="Genomic_DNA"/>
</dbReference>
<dbReference type="RefSeq" id="WP_186965877.1">
    <property type="nucleotide sequence ID" value="NZ_JACOOK010000003.1"/>
</dbReference>
<name>A0ABR7CMU2_9BACT</name>
<dbReference type="NCBIfam" id="NF045579">
    <property type="entry name" value="rhamnoside_JR"/>
    <property type="match status" value="1"/>
</dbReference>
<feature type="signal peptide" evidence="3">
    <location>
        <begin position="1"/>
        <end position="25"/>
    </location>
</feature>
<feature type="chain" id="PRO_5047012812" description="Glycosyl hydrolases family 2 sugar binding domain-containing protein" evidence="3">
    <location>
        <begin position="26"/>
        <end position="1089"/>
    </location>
</feature>
<evidence type="ECO:0000256" key="1">
    <source>
        <dbReference type="ARBA" id="ARBA00022729"/>
    </source>
</evidence>